<proteinExistence type="predicted"/>
<gene>
    <name evidence="1" type="ORF">GCM10008939_23770</name>
</gene>
<comment type="caution">
    <text evidence="1">The sequence shown here is derived from an EMBL/GenBank/DDBJ whole genome shotgun (WGS) entry which is preliminary data.</text>
</comment>
<evidence type="ECO:0000313" key="2">
    <source>
        <dbReference type="Proteomes" id="UP000635726"/>
    </source>
</evidence>
<organism evidence="1 2">
    <name type="scientific">Deinococcus aquiradiocola</name>
    <dbReference type="NCBI Taxonomy" id="393059"/>
    <lineage>
        <taxon>Bacteria</taxon>
        <taxon>Thermotogati</taxon>
        <taxon>Deinococcota</taxon>
        <taxon>Deinococci</taxon>
        <taxon>Deinococcales</taxon>
        <taxon>Deinococcaceae</taxon>
        <taxon>Deinococcus</taxon>
    </lineage>
</organism>
<protein>
    <submittedName>
        <fullName evidence="1">Uncharacterized protein</fullName>
    </submittedName>
</protein>
<dbReference type="RefSeq" id="WP_188963495.1">
    <property type="nucleotide sequence ID" value="NZ_BMOE01000007.1"/>
</dbReference>
<reference evidence="1" key="1">
    <citation type="journal article" date="2014" name="Int. J. Syst. Evol. Microbiol.">
        <title>Complete genome sequence of Corynebacterium casei LMG S-19264T (=DSM 44701T), isolated from a smear-ripened cheese.</title>
        <authorList>
            <consortium name="US DOE Joint Genome Institute (JGI-PGF)"/>
            <person name="Walter F."/>
            <person name="Albersmeier A."/>
            <person name="Kalinowski J."/>
            <person name="Ruckert C."/>
        </authorList>
    </citation>
    <scope>NUCLEOTIDE SEQUENCE</scope>
    <source>
        <strain evidence="1">JCM 14371</strain>
    </source>
</reference>
<dbReference type="EMBL" id="BMOE01000007">
    <property type="protein sequence ID" value="GGJ79207.1"/>
    <property type="molecule type" value="Genomic_DNA"/>
</dbReference>
<sequence length="121" mass="13428">MERERQEVQLRAELTDTLLTALSSGPDAAFAVQRAAGHELVTLGLLHPDLRFVSSTGEVADRTVVQGAPVQPDPHELGNAEPLQLVRTRLYEDSRIDRREREALARLAQEILQRLGTLGPR</sequence>
<dbReference type="Proteomes" id="UP000635726">
    <property type="component" value="Unassembled WGS sequence"/>
</dbReference>
<name>A0A917PHL1_9DEIO</name>
<keyword evidence="2" id="KW-1185">Reference proteome</keyword>
<accession>A0A917PHL1</accession>
<reference evidence="1" key="2">
    <citation type="submission" date="2020-09" db="EMBL/GenBank/DDBJ databases">
        <authorList>
            <person name="Sun Q."/>
            <person name="Ohkuma M."/>
        </authorList>
    </citation>
    <scope>NUCLEOTIDE SEQUENCE</scope>
    <source>
        <strain evidence="1">JCM 14371</strain>
    </source>
</reference>
<evidence type="ECO:0000313" key="1">
    <source>
        <dbReference type="EMBL" id="GGJ79207.1"/>
    </source>
</evidence>
<dbReference type="AlphaFoldDB" id="A0A917PHL1"/>